<organism evidence="12">
    <name type="scientific">Enterobius vermicularis</name>
    <name type="common">Human pinworm</name>
    <dbReference type="NCBI Taxonomy" id="51028"/>
    <lineage>
        <taxon>Eukaryota</taxon>
        <taxon>Metazoa</taxon>
        <taxon>Ecdysozoa</taxon>
        <taxon>Nematoda</taxon>
        <taxon>Chromadorea</taxon>
        <taxon>Rhabditida</taxon>
        <taxon>Spirurina</taxon>
        <taxon>Oxyuridomorpha</taxon>
        <taxon>Oxyuroidea</taxon>
        <taxon>Oxyuridae</taxon>
        <taxon>Enterobius</taxon>
    </lineage>
</organism>
<evidence type="ECO:0000313" key="11">
    <source>
        <dbReference type="Proteomes" id="UP000274131"/>
    </source>
</evidence>
<sequence length="306" mass="34466">MLEETIKNKLGVKSLTPFGGSTGGCISRARGYHTEEYGNIFIKFNNKPQAKVMFDGEFASLEAMHSTNTIHVPKPIMSISEGGQSCIVTEYLELNGPPKASELGTQLAKMHLHNSTLLAAAEHSDSFVGGPEKTPQPVKQFGFHTTTCCGYYAQPNEWSDNWVEFFARNRLKFQIDMLLEKTGDRDLLNLWPLLERKIPSYFDCGEIIPSILHGDLWSGNYSYDKNGPVIFDPASFYGHSEYEMGIMSMFGGFATEVFTAYHNLIPKAPGFYERIQLYELFHHLNHWNHFGAGYKHGSLNLMQSLS</sequence>
<dbReference type="SUPFAM" id="SSF56112">
    <property type="entry name" value="Protein kinase-like (PK-like)"/>
    <property type="match status" value="1"/>
</dbReference>
<dbReference type="GO" id="GO:0005524">
    <property type="term" value="F:ATP binding"/>
    <property type="evidence" value="ECO:0007669"/>
    <property type="project" value="UniProtKB-KW"/>
</dbReference>
<dbReference type="WBParaSite" id="EVEC_0000340701-mRNA-1">
    <property type="protein sequence ID" value="EVEC_0000340701-mRNA-1"/>
    <property type="gene ID" value="EVEC_0000340701"/>
</dbReference>
<evidence type="ECO:0000256" key="7">
    <source>
        <dbReference type="ARBA" id="ARBA00048655"/>
    </source>
</evidence>
<keyword evidence="5 9" id="KW-0418">Kinase</keyword>
<evidence type="ECO:0000313" key="10">
    <source>
        <dbReference type="EMBL" id="VDD87972.1"/>
    </source>
</evidence>
<protein>
    <recommendedName>
        <fullName evidence="2">protein-ribulosamine 3-kinase</fullName>
        <ecNumber evidence="2">2.7.1.172</ecNumber>
    </recommendedName>
</protein>
<keyword evidence="4" id="KW-0547">Nucleotide-binding</keyword>
<comment type="similarity">
    <text evidence="1 9">Belongs to the fructosamine kinase family.</text>
</comment>
<keyword evidence="11" id="KW-1185">Reference proteome</keyword>
<dbReference type="GO" id="GO:0102193">
    <property type="term" value="F:protein-ribulosamine 3-kinase activity"/>
    <property type="evidence" value="ECO:0007669"/>
    <property type="project" value="UniProtKB-EC"/>
</dbReference>
<dbReference type="FunFam" id="3.90.1200.10:FF:000003">
    <property type="entry name" value="fructosamine-3-kinase isoform X1"/>
    <property type="match status" value="1"/>
</dbReference>
<evidence type="ECO:0000256" key="2">
    <source>
        <dbReference type="ARBA" id="ARBA00011961"/>
    </source>
</evidence>
<dbReference type="EC" id="2.7.1.172" evidence="2"/>
<evidence type="ECO:0000256" key="6">
    <source>
        <dbReference type="ARBA" id="ARBA00022840"/>
    </source>
</evidence>
<reference evidence="12" key="1">
    <citation type="submission" date="2017-02" db="UniProtKB">
        <authorList>
            <consortium name="WormBaseParasite"/>
        </authorList>
    </citation>
    <scope>IDENTIFICATION</scope>
</reference>
<evidence type="ECO:0000313" key="12">
    <source>
        <dbReference type="WBParaSite" id="EVEC_0000340701-mRNA-1"/>
    </source>
</evidence>
<evidence type="ECO:0000256" key="8">
    <source>
        <dbReference type="ARBA" id="ARBA00050767"/>
    </source>
</evidence>
<dbReference type="EMBL" id="UXUI01007512">
    <property type="protein sequence ID" value="VDD87972.1"/>
    <property type="molecule type" value="Genomic_DNA"/>
</dbReference>
<keyword evidence="3 9" id="KW-0808">Transferase</keyword>
<dbReference type="AlphaFoldDB" id="A0A0N4V0G5"/>
<dbReference type="OrthoDB" id="5772781at2759"/>
<dbReference type="InterPro" id="IPR011009">
    <property type="entry name" value="Kinase-like_dom_sf"/>
</dbReference>
<reference evidence="10 11" key="2">
    <citation type="submission" date="2018-10" db="EMBL/GenBank/DDBJ databases">
        <authorList>
            <consortium name="Pathogen Informatics"/>
        </authorList>
    </citation>
    <scope>NUCLEOTIDE SEQUENCE [LARGE SCALE GENOMIC DNA]</scope>
</reference>
<dbReference type="InterPro" id="IPR016477">
    <property type="entry name" value="Fructo-/Ketosamine-3-kinase"/>
</dbReference>
<accession>A0A0N4V0G5</accession>
<dbReference type="Proteomes" id="UP000274131">
    <property type="component" value="Unassembled WGS sequence"/>
</dbReference>
<dbReference type="Pfam" id="PF03881">
    <property type="entry name" value="Fructosamin_kin"/>
    <property type="match status" value="1"/>
</dbReference>
<proteinExistence type="inferred from homology"/>
<dbReference type="PANTHER" id="PTHR12149:SF8">
    <property type="entry name" value="PROTEIN-RIBULOSAMINE 3-KINASE"/>
    <property type="match status" value="1"/>
</dbReference>
<dbReference type="PROSITE" id="PS51257">
    <property type="entry name" value="PROKAR_LIPOPROTEIN"/>
    <property type="match status" value="1"/>
</dbReference>
<evidence type="ECO:0000256" key="5">
    <source>
        <dbReference type="ARBA" id="ARBA00022777"/>
    </source>
</evidence>
<dbReference type="PANTHER" id="PTHR12149">
    <property type="entry name" value="FRUCTOSAMINE 3 KINASE-RELATED PROTEIN"/>
    <property type="match status" value="1"/>
</dbReference>
<dbReference type="GO" id="GO:0005829">
    <property type="term" value="C:cytosol"/>
    <property type="evidence" value="ECO:0007669"/>
    <property type="project" value="UniProtKB-ARBA"/>
</dbReference>
<name>A0A0N4V0G5_ENTVE</name>
<keyword evidence="6" id="KW-0067">ATP-binding</keyword>
<comment type="catalytic activity">
    <reaction evidence="8">
        <text>N(6)-(D-psicosyl)-L-lysyl-[protein] + ATP = N(6)-(3-O-phospho-D-psicosyl)-L-lysyl-[protein] + ADP + H(+)</text>
        <dbReference type="Rhea" id="RHEA:61392"/>
        <dbReference type="Rhea" id="RHEA-COMP:15796"/>
        <dbReference type="Rhea" id="RHEA-COMP:15797"/>
        <dbReference type="ChEBI" id="CHEBI:15378"/>
        <dbReference type="ChEBI" id="CHEBI:30616"/>
        <dbReference type="ChEBI" id="CHEBI:144621"/>
        <dbReference type="ChEBI" id="CHEBI:144622"/>
        <dbReference type="ChEBI" id="CHEBI:456216"/>
    </reaction>
    <physiologicalReaction direction="left-to-right" evidence="8">
        <dbReference type="Rhea" id="RHEA:61393"/>
    </physiologicalReaction>
</comment>
<evidence type="ECO:0000256" key="3">
    <source>
        <dbReference type="ARBA" id="ARBA00022679"/>
    </source>
</evidence>
<gene>
    <name evidence="10" type="ORF">EVEC_LOCUS3115</name>
</gene>
<evidence type="ECO:0000256" key="9">
    <source>
        <dbReference type="PIRNR" id="PIRNR006221"/>
    </source>
</evidence>
<dbReference type="Gene3D" id="3.30.200.20">
    <property type="entry name" value="Phosphorylase Kinase, domain 1"/>
    <property type="match status" value="1"/>
</dbReference>
<evidence type="ECO:0000256" key="4">
    <source>
        <dbReference type="ARBA" id="ARBA00022741"/>
    </source>
</evidence>
<dbReference type="PIRSF" id="PIRSF006221">
    <property type="entry name" value="Ketosamine-3-kinase"/>
    <property type="match status" value="1"/>
</dbReference>
<dbReference type="GO" id="GO:0016301">
    <property type="term" value="F:kinase activity"/>
    <property type="evidence" value="ECO:0007669"/>
    <property type="project" value="UniProtKB-UniRule"/>
</dbReference>
<dbReference type="FunFam" id="3.30.200.20:FF:000264">
    <property type="entry name" value="Protein-ribulosamine 3-kinase, chloroplastic"/>
    <property type="match status" value="1"/>
</dbReference>
<evidence type="ECO:0000256" key="1">
    <source>
        <dbReference type="ARBA" id="ARBA00009460"/>
    </source>
</evidence>
<dbReference type="Gene3D" id="3.90.1200.10">
    <property type="match status" value="1"/>
</dbReference>
<comment type="catalytic activity">
    <reaction evidence="7">
        <text>N(6)-D-ribulosyl-L-lysyl-[protein] + ATP = N(6)-(3-O-phospho-D-ribulosyl)-L-lysyl-[protein] + ADP + H(+)</text>
        <dbReference type="Rhea" id="RHEA:48432"/>
        <dbReference type="Rhea" id="RHEA-COMP:12103"/>
        <dbReference type="Rhea" id="RHEA-COMP:12104"/>
        <dbReference type="ChEBI" id="CHEBI:15378"/>
        <dbReference type="ChEBI" id="CHEBI:30616"/>
        <dbReference type="ChEBI" id="CHEBI:90418"/>
        <dbReference type="ChEBI" id="CHEBI:90420"/>
        <dbReference type="ChEBI" id="CHEBI:456216"/>
        <dbReference type="EC" id="2.7.1.172"/>
    </reaction>
    <physiologicalReaction direction="left-to-right" evidence="7">
        <dbReference type="Rhea" id="RHEA:48433"/>
    </physiologicalReaction>
</comment>